<gene>
    <name evidence="1" type="ORF">IAB73_03135</name>
</gene>
<dbReference type="Gene3D" id="3.40.50.1000">
    <property type="entry name" value="HAD superfamily/HAD-like"/>
    <property type="match status" value="1"/>
</dbReference>
<dbReference type="Pfam" id="PF00702">
    <property type="entry name" value="Hydrolase"/>
    <property type="match status" value="1"/>
</dbReference>
<evidence type="ECO:0000313" key="2">
    <source>
        <dbReference type="Proteomes" id="UP000886887"/>
    </source>
</evidence>
<dbReference type="Proteomes" id="UP000886887">
    <property type="component" value="Unassembled WGS sequence"/>
</dbReference>
<dbReference type="NCBIfam" id="TIGR01509">
    <property type="entry name" value="HAD-SF-IA-v3"/>
    <property type="match status" value="1"/>
</dbReference>
<dbReference type="Gene3D" id="1.10.150.240">
    <property type="entry name" value="Putative phosphatase, domain 2"/>
    <property type="match status" value="1"/>
</dbReference>
<dbReference type="InterPro" id="IPR006439">
    <property type="entry name" value="HAD-SF_hydro_IA"/>
</dbReference>
<dbReference type="SUPFAM" id="SSF56784">
    <property type="entry name" value="HAD-like"/>
    <property type="match status" value="1"/>
</dbReference>
<dbReference type="SFLD" id="SFLDG01129">
    <property type="entry name" value="C1.5:_HAD__Beta-PGM__Phosphata"/>
    <property type="match status" value="1"/>
</dbReference>
<organism evidence="1 2">
    <name type="scientific">Candidatus Onthenecus intestinigallinarum</name>
    <dbReference type="NCBI Taxonomy" id="2840875"/>
    <lineage>
        <taxon>Bacteria</taxon>
        <taxon>Bacillati</taxon>
        <taxon>Bacillota</taxon>
        <taxon>Clostridia</taxon>
        <taxon>Eubacteriales</taxon>
        <taxon>Candidatus Onthenecus</taxon>
    </lineage>
</organism>
<dbReference type="EMBL" id="DVFJ01000009">
    <property type="protein sequence ID" value="HIQ71188.1"/>
    <property type="molecule type" value="Genomic_DNA"/>
</dbReference>
<dbReference type="PRINTS" id="PR00413">
    <property type="entry name" value="HADHALOGNASE"/>
</dbReference>
<reference evidence="1" key="1">
    <citation type="submission" date="2020-10" db="EMBL/GenBank/DDBJ databases">
        <authorList>
            <person name="Gilroy R."/>
        </authorList>
    </citation>
    <scope>NUCLEOTIDE SEQUENCE</scope>
    <source>
        <strain evidence="1">ChiSxjej2B14-6234</strain>
    </source>
</reference>
<dbReference type="PANTHER" id="PTHR43611">
    <property type="entry name" value="ALPHA-D-GLUCOSE 1-PHOSPHATE PHOSPHATASE"/>
    <property type="match status" value="1"/>
</dbReference>
<accession>A0A9D0ZB46</accession>
<reference evidence="1" key="2">
    <citation type="journal article" date="2021" name="PeerJ">
        <title>Extensive microbial diversity within the chicken gut microbiome revealed by metagenomics and culture.</title>
        <authorList>
            <person name="Gilroy R."/>
            <person name="Ravi A."/>
            <person name="Getino M."/>
            <person name="Pursley I."/>
            <person name="Horton D.L."/>
            <person name="Alikhan N.F."/>
            <person name="Baker D."/>
            <person name="Gharbi K."/>
            <person name="Hall N."/>
            <person name="Watson M."/>
            <person name="Adriaenssens E.M."/>
            <person name="Foster-Nyarko E."/>
            <person name="Jarju S."/>
            <person name="Secka A."/>
            <person name="Antonio M."/>
            <person name="Oren A."/>
            <person name="Chaudhuri R.R."/>
            <person name="La Ragione R."/>
            <person name="Hildebrand F."/>
            <person name="Pallen M.J."/>
        </authorList>
    </citation>
    <scope>NUCLEOTIDE SEQUENCE</scope>
    <source>
        <strain evidence="1">ChiSxjej2B14-6234</strain>
    </source>
</reference>
<dbReference type="InterPro" id="IPR023214">
    <property type="entry name" value="HAD_sf"/>
</dbReference>
<dbReference type="SFLD" id="SFLDS00003">
    <property type="entry name" value="Haloacid_Dehalogenase"/>
    <property type="match status" value="1"/>
</dbReference>
<sequence>MHYIEERFQTMPWDAFDSVVFDIGNVLIRFSPQHTLDVLIGEDAALKAELMERIFRSPHWLDLDRGTATYEQAAQRMSQGNPAIRPAVDRVLGGWMSVKTPIREGVDALRRCKEMGKRLYVLSNYHEPAYEWLLERYDFFSLFDGGVISCYVHLLKPEPEIYRELIARCALEPARTLFLDDTPANVQGAMQAGIAGFLAESPQKVARFFGV</sequence>
<dbReference type="PANTHER" id="PTHR43611:SF3">
    <property type="entry name" value="FLAVIN MONONUCLEOTIDE HYDROLASE 1, CHLOROPLATIC"/>
    <property type="match status" value="1"/>
</dbReference>
<name>A0A9D0ZB46_9FIRM</name>
<evidence type="ECO:0000313" key="1">
    <source>
        <dbReference type="EMBL" id="HIQ71188.1"/>
    </source>
</evidence>
<dbReference type="InterPro" id="IPR036412">
    <property type="entry name" value="HAD-like_sf"/>
</dbReference>
<comment type="caution">
    <text evidence="1">The sequence shown here is derived from an EMBL/GenBank/DDBJ whole genome shotgun (WGS) entry which is preliminary data.</text>
</comment>
<dbReference type="AlphaFoldDB" id="A0A9D0ZB46"/>
<proteinExistence type="predicted"/>
<dbReference type="CDD" id="cd02603">
    <property type="entry name" value="HAD_sEH-N_like"/>
    <property type="match status" value="1"/>
</dbReference>
<dbReference type="InterPro" id="IPR023198">
    <property type="entry name" value="PGP-like_dom2"/>
</dbReference>
<protein>
    <submittedName>
        <fullName evidence="1">HAD family phosphatase</fullName>
    </submittedName>
</protein>